<reference evidence="3 5" key="3">
    <citation type="journal article" date="2024" name="Syst. Appl. Microbiol.">
        <title>Helicobacter cappadocius sp. nov., from lizards: The first psychrotrophic Helicobacter species.</title>
        <authorList>
            <person name="Aydin F."/>
            <person name="Tarhane S."/>
            <person name="Karakaya E."/>
            <person name="Abay S."/>
            <person name="Kayman T."/>
            <person name="Guran O."/>
            <person name="Bozkurt E."/>
            <person name="Uzum N."/>
            <person name="Avci A."/>
            <person name="Olgun K."/>
            <person name="Jablonski D."/>
            <person name="Guran C."/>
            <person name="Burcin Saticioglu I."/>
        </authorList>
    </citation>
    <scope>NUCLEOTIDE SEQUENCE [LARGE SCALE GENOMIC DNA]</scope>
    <source>
        <strain evidence="3">Faydin-H75</strain>
        <strain evidence="5">faydin-H76</strain>
    </source>
</reference>
<organism evidence="4 5">
    <name type="scientific">Helicobacter cappadocius</name>
    <dbReference type="NCBI Taxonomy" id="3063998"/>
    <lineage>
        <taxon>Bacteria</taxon>
        <taxon>Pseudomonadati</taxon>
        <taxon>Campylobacterota</taxon>
        <taxon>Epsilonproteobacteria</taxon>
        <taxon>Campylobacterales</taxon>
        <taxon>Helicobacteraceae</taxon>
        <taxon>Helicobacter</taxon>
    </lineage>
</organism>
<dbReference type="Pfam" id="PF03797">
    <property type="entry name" value="Autotransporter"/>
    <property type="match status" value="1"/>
</dbReference>
<proteinExistence type="predicted"/>
<evidence type="ECO:0000313" key="5">
    <source>
        <dbReference type="Proteomes" id="UP001177258"/>
    </source>
</evidence>
<dbReference type="Proteomes" id="UP001177258">
    <property type="component" value="Unassembled WGS sequence"/>
</dbReference>
<dbReference type="InterPro" id="IPR036709">
    <property type="entry name" value="Autotransporte_beta_dom_sf"/>
</dbReference>
<feature type="domain" description="Autotransporter" evidence="2">
    <location>
        <begin position="446"/>
        <end position="717"/>
    </location>
</feature>
<comment type="caution">
    <text evidence="4">The sequence shown here is derived from an EMBL/GenBank/DDBJ whole genome shotgun (WGS) entry which is preliminary data.</text>
</comment>
<dbReference type="EMBL" id="JAUYZK010000008">
    <property type="protein sequence ID" value="MDP2539325.1"/>
    <property type="molecule type" value="Genomic_DNA"/>
</dbReference>
<reference evidence="4 6" key="1">
    <citation type="submission" date="2023-07" db="EMBL/GenBank/DDBJ databases">
        <title>Unpublished Manusciprt.</title>
        <authorList>
            <person name="Aydin F."/>
            <person name="Tarhane S."/>
            <person name="Saticioglu I.B."/>
            <person name="Karakaya E."/>
            <person name="Abay S."/>
            <person name="Guran O."/>
            <person name="Bozkurt E."/>
            <person name="Uzum N."/>
            <person name="Olgun K."/>
            <person name="Jablonski D."/>
        </authorList>
    </citation>
    <scope>NUCLEOTIDE SEQUENCE</scope>
    <source>
        <strain evidence="6">faydin-H75</strain>
        <strain evidence="4">Faydin-H76</strain>
    </source>
</reference>
<evidence type="ECO:0000259" key="2">
    <source>
        <dbReference type="PROSITE" id="PS51208"/>
    </source>
</evidence>
<sequence>MTENDIKNIKQAVNNDISGFTGEGIGAIGVGIGLTLNSLVKNVYKYTGVDLIQHPEQWSVLQLVLNNSNNNLPQINLQNAISFSPNEAFSKLSQLQENQSQALKNLKDAFSNYTTSLDVSTTQSMINKLQSVTNSLQININTNNDSALASKKQALDKTFSDISSKISALKSNVNDYQVYLNGLQNVLNSIKAVDGSWSGNWQFWINGKKYGFNEINSIGSDLKNDIKAYNGAQGNINGLNDKLNDLTNLISTTNTNASDLANVNLTSGKKQAYQDSLNQIQTLVKQLQNSLKPSDGNPSDELDEARKKYQEINDQLMGYGEIVLALYQMQQTAFNQIHKEQQAISKLTIGVSSNMNKLNFASSLATNSRLAKLSNPHRQDERFAQWIESIKNKPLADNTDITNEISSSSAMVLAANTSNSNTTRTRTDASNESFLSKSIYAYDYLRWNHKNNVWGNIGTILGNSKSVNTASATLSFGYDAWVKNMILGVYGSYAYTSDAIANLDSKNSSHNGDIGFYSRFFLGNNEIDLTLGENIGFNMLSFQDALLQTNLQDNYLSFQTHLDLTYGYVFSLSKGWFSKPFIGVNYNYGYSLGMNAKDQDVSVGFGDFQTNFIAFNAGLEIRKYFNDNESYFYISPGFYEGVLLDNTQQMQTRVYDTTLTQSVSEFDKNSSIEHAFILKVGGEWQASQNMYLNISVGTKLGNLSQYGMLNFGGRYVF</sequence>
<accession>A0AA90PKU6</accession>
<feature type="coiled-coil region" evidence="1">
    <location>
        <begin position="229"/>
        <end position="290"/>
    </location>
</feature>
<evidence type="ECO:0000256" key="1">
    <source>
        <dbReference type="SAM" id="Coils"/>
    </source>
</evidence>
<evidence type="ECO:0000313" key="3">
    <source>
        <dbReference type="EMBL" id="MDO7253411.1"/>
    </source>
</evidence>
<reference evidence="3" key="2">
    <citation type="submission" date="2023-07" db="EMBL/GenBank/DDBJ databases">
        <authorList>
            <person name="Aydin F."/>
            <person name="Tarhane S."/>
            <person name="Saticioglu I.B."/>
            <person name="Karakaya E."/>
            <person name="Abay S."/>
            <person name="Guran O."/>
            <person name="Bozkurt E."/>
            <person name="Uzum N."/>
            <person name="Olgun K."/>
            <person name="Jablonski D."/>
        </authorList>
    </citation>
    <scope>NUCLEOTIDE SEQUENCE</scope>
    <source>
        <strain evidence="3">Faydin-H75</strain>
    </source>
</reference>
<keyword evidence="1" id="KW-0175">Coiled coil</keyword>
<keyword evidence="6" id="KW-1185">Reference proteome</keyword>
<dbReference type="InterPro" id="IPR005546">
    <property type="entry name" value="Autotransporte_beta"/>
</dbReference>
<evidence type="ECO:0000313" key="6">
    <source>
        <dbReference type="Proteomes" id="UP001240777"/>
    </source>
</evidence>
<dbReference type="Gene3D" id="2.40.128.130">
    <property type="entry name" value="Autotransporter beta-domain"/>
    <property type="match status" value="1"/>
</dbReference>
<dbReference type="PROSITE" id="PS51208">
    <property type="entry name" value="AUTOTRANSPORTER"/>
    <property type="match status" value="1"/>
</dbReference>
<dbReference type="Proteomes" id="UP001240777">
    <property type="component" value="Unassembled WGS sequence"/>
</dbReference>
<gene>
    <name evidence="3" type="ORF">Q5I04_05755</name>
    <name evidence="4" type="ORF">Q5I06_06010</name>
</gene>
<dbReference type="AlphaFoldDB" id="A0AA90PKU6"/>
<protein>
    <submittedName>
        <fullName evidence="4">Autotransporter domain-containing protein</fullName>
    </submittedName>
</protein>
<evidence type="ECO:0000313" key="4">
    <source>
        <dbReference type="EMBL" id="MDP2539325.1"/>
    </source>
</evidence>
<dbReference type="EMBL" id="JAUPEV010000008">
    <property type="protein sequence ID" value="MDO7253411.1"/>
    <property type="molecule type" value="Genomic_DNA"/>
</dbReference>
<dbReference type="RefSeq" id="WP_305517254.1">
    <property type="nucleotide sequence ID" value="NZ_JAUPEV010000008.1"/>
</dbReference>
<dbReference type="SUPFAM" id="SSF103515">
    <property type="entry name" value="Autotransporter"/>
    <property type="match status" value="1"/>
</dbReference>
<name>A0AA90PKU6_9HELI</name>